<organism evidence="1 2">
    <name type="scientific">Armillaria ostoyae</name>
    <name type="common">Armillaria root rot fungus</name>
    <dbReference type="NCBI Taxonomy" id="47428"/>
    <lineage>
        <taxon>Eukaryota</taxon>
        <taxon>Fungi</taxon>
        <taxon>Dikarya</taxon>
        <taxon>Basidiomycota</taxon>
        <taxon>Agaricomycotina</taxon>
        <taxon>Agaricomycetes</taxon>
        <taxon>Agaricomycetidae</taxon>
        <taxon>Agaricales</taxon>
        <taxon>Marasmiineae</taxon>
        <taxon>Physalacriaceae</taxon>
        <taxon>Armillaria</taxon>
    </lineage>
</organism>
<dbReference type="Proteomes" id="UP000219338">
    <property type="component" value="Unassembled WGS sequence"/>
</dbReference>
<keyword evidence="2" id="KW-1185">Reference proteome</keyword>
<dbReference type="AlphaFoldDB" id="A0A284QRJ8"/>
<dbReference type="OrthoDB" id="10588480at2759"/>
<sequence>MYPVLLTFCPQSTLRDLGNQYTHGSFLLTDRAIVGATVHLHVIVMFIPSARQYHSRSLLPSKARPDFGPAGPY</sequence>
<evidence type="ECO:0000313" key="1">
    <source>
        <dbReference type="EMBL" id="SJK99100.1"/>
    </source>
</evidence>
<accession>A0A284QRJ8</accession>
<gene>
    <name evidence="1" type="ORF">ARMOST_02386</name>
</gene>
<protein>
    <submittedName>
        <fullName evidence="1">Uncharacterized protein</fullName>
    </submittedName>
</protein>
<reference evidence="2" key="1">
    <citation type="journal article" date="2017" name="Nat. Ecol. Evol.">
        <title>Genome expansion and lineage-specific genetic innovations in the forest pathogenic fungi Armillaria.</title>
        <authorList>
            <person name="Sipos G."/>
            <person name="Prasanna A.N."/>
            <person name="Walter M.C."/>
            <person name="O'Connor E."/>
            <person name="Balint B."/>
            <person name="Krizsan K."/>
            <person name="Kiss B."/>
            <person name="Hess J."/>
            <person name="Varga T."/>
            <person name="Slot J."/>
            <person name="Riley R."/>
            <person name="Boka B."/>
            <person name="Rigling D."/>
            <person name="Barry K."/>
            <person name="Lee J."/>
            <person name="Mihaltcheva S."/>
            <person name="LaButti K."/>
            <person name="Lipzen A."/>
            <person name="Waldron R."/>
            <person name="Moloney N.M."/>
            <person name="Sperisen C."/>
            <person name="Kredics L."/>
            <person name="Vagvoelgyi C."/>
            <person name="Patrignani A."/>
            <person name="Fitzpatrick D."/>
            <person name="Nagy I."/>
            <person name="Doyle S."/>
            <person name="Anderson J.B."/>
            <person name="Grigoriev I.V."/>
            <person name="Gueldener U."/>
            <person name="Muensterkoetter M."/>
            <person name="Nagy L.G."/>
        </authorList>
    </citation>
    <scope>NUCLEOTIDE SEQUENCE [LARGE SCALE GENOMIC DNA]</scope>
    <source>
        <strain evidence="2">C18/9</strain>
    </source>
</reference>
<evidence type="ECO:0000313" key="2">
    <source>
        <dbReference type="Proteomes" id="UP000219338"/>
    </source>
</evidence>
<name>A0A284QRJ8_ARMOS</name>
<proteinExistence type="predicted"/>
<dbReference type="EMBL" id="FUEG01000001">
    <property type="protein sequence ID" value="SJK99100.1"/>
    <property type="molecule type" value="Genomic_DNA"/>
</dbReference>